<dbReference type="InterPro" id="IPR050231">
    <property type="entry name" value="Iron_ascorbate_oxido_reductase"/>
</dbReference>
<dbReference type="GO" id="GO:0016491">
    <property type="term" value="F:oxidoreductase activity"/>
    <property type="evidence" value="ECO:0007669"/>
    <property type="project" value="UniProtKB-KW"/>
</dbReference>
<keyword evidence="1" id="KW-0408">Iron</keyword>
<dbReference type="SUPFAM" id="SSF51197">
    <property type="entry name" value="Clavaminate synthase-like"/>
    <property type="match status" value="1"/>
</dbReference>
<evidence type="ECO:0000313" key="4">
    <source>
        <dbReference type="Proteomes" id="UP000193986"/>
    </source>
</evidence>
<reference evidence="3 4" key="1">
    <citation type="submission" date="2016-07" db="EMBL/GenBank/DDBJ databases">
        <title>Pervasive Adenine N6-methylation of Active Genes in Fungi.</title>
        <authorList>
            <consortium name="DOE Joint Genome Institute"/>
            <person name="Mondo S.J."/>
            <person name="Dannebaum R.O."/>
            <person name="Kuo R.C."/>
            <person name="Labutti K."/>
            <person name="Haridas S."/>
            <person name="Kuo A."/>
            <person name="Salamov A."/>
            <person name="Ahrendt S.R."/>
            <person name="Lipzen A."/>
            <person name="Sullivan W."/>
            <person name="Andreopoulos W.B."/>
            <person name="Clum A."/>
            <person name="Lindquist E."/>
            <person name="Daum C."/>
            <person name="Ramamoorthy G.K."/>
            <person name="Gryganskyi A."/>
            <person name="Culley D."/>
            <person name="Magnuson J.K."/>
            <person name="James T.Y."/>
            <person name="O'Malley M.A."/>
            <person name="Stajich J.E."/>
            <person name="Spatafora J.W."/>
            <person name="Visel A."/>
            <person name="Grigoriev I.V."/>
        </authorList>
    </citation>
    <scope>NUCLEOTIDE SEQUENCE [LARGE SCALE GENOMIC DNA]</scope>
    <source>
        <strain evidence="3 4">68-887.2</strain>
    </source>
</reference>
<dbReference type="FunCoup" id="A0A1Y2BF45">
    <property type="interactions" value="11"/>
</dbReference>
<dbReference type="InterPro" id="IPR027443">
    <property type="entry name" value="IPNS-like_sf"/>
</dbReference>
<gene>
    <name evidence="3" type="ORF">BCR39DRAFT_520065</name>
</gene>
<keyword evidence="1" id="KW-0560">Oxidoreductase</keyword>
<dbReference type="InterPro" id="IPR005123">
    <property type="entry name" value="Oxoglu/Fe-dep_dioxygenase_dom"/>
</dbReference>
<sequence length="333" mass="36654">MTTNSGASSSDHPALPIIPLNSFPNIESLGSALYSACTTDGFFYLSEHGISSELINEAFDVAGEYFVDAPSEERIPGIKNMGYTAVRAETLDSTTRGLGDLKESFYMTNPAWKDESGHEQSLPPTLQGKRERFEKLIKSCDAVADKVLRGLGKALGLEEDFLSKHHTGLECKLRMIHYPPVQVEYQHPDPTIPDIRAGAHTDYGSITLLFQHAVSGLQVFKRGEWLDVAPLPGCLVINIGDALEFWSGGQFTSTLHRVVMPRTANEAKSRFSIAYFVQPENDTRLDPLLSDSGISEEAFEEIIARKGLPRGTRDLTGGEYLRIRIDATYKAAA</sequence>
<dbReference type="PRINTS" id="PR00682">
    <property type="entry name" value="IPNSYNTHASE"/>
</dbReference>
<keyword evidence="4" id="KW-1185">Reference proteome</keyword>
<dbReference type="PROSITE" id="PS51471">
    <property type="entry name" value="FE2OG_OXY"/>
    <property type="match status" value="1"/>
</dbReference>
<dbReference type="AlphaFoldDB" id="A0A1Y2BF45"/>
<evidence type="ECO:0000256" key="1">
    <source>
        <dbReference type="RuleBase" id="RU003682"/>
    </source>
</evidence>
<accession>A0A1Y2BF45</accession>
<dbReference type="Proteomes" id="UP000193986">
    <property type="component" value="Unassembled WGS sequence"/>
</dbReference>
<keyword evidence="1" id="KW-0479">Metal-binding</keyword>
<dbReference type="InterPro" id="IPR044861">
    <property type="entry name" value="IPNS-like_FE2OG_OXY"/>
</dbReference>
<name>A0A1Y2BF45_9TREE</name>
<dbReference type="Pfam" id="PF14226">
    <property type="entry name" value="DIOX_N"/>
    <property type="match status" value="1"/>
</dbReference>
<dbReference type="Pfam" id="PF03171">
    <property type="entry name" value="2OG-FeII_Oxy"/>
    <property type="match status" value="1"/>
</dbReference>
<dbReference type="EMBL" id="MCFC01000006">
    <property type="protein sequence ID" value="ORY33439.1"/>
    <property type="molecule type" value="Genomic_DNA"/>
</dbReference>
<proteinExistence type="inferred from homology"/>
<feature type="domain" description="Fe2OG dioxygenase" evidence="2">
    <location>
        <begin position="167"/>
        <end position="279"/>
    </location>
</feature>
<organism evidence="3 4">
    <name type="scientific">Naematelia encephala</name>
    <dbReference type="NCBI Taxonomy" id="71784"/>
    <lineage>
        <taxon>Eukaryota</taxon>
        <taxon>Fungi</taxon>
        <taxon>Dikarya</taxon>
        <taxon>Basidiomycota</taxon>
        <taxon>Agaricomycotina</taxon>
        <taxon>Tremellomycetes</taxon>
        <taxon>Tremellales</taxon>
        <taxon>Naemateliaceae</taxon>
        <taxon>Naematelia</taxon>
    </lineage>
</organism>
<dbReference type="PANTHER" id="PTHR47990">
    <property type="entry name" value="2-OXOGLUTARATE (2OG) AND FE(II)-DEPENDENT OXYGENASE SUPERFAMILY PROTEIN-RELATED"/>
    <property type="match status" value="1"/>
</dbReference>
<protein>
    <recommendedName>
        <fullName evidence="2">Fe2OG dioxygenase domain-containing protein</fullName>
    </recommendedName>
</protein>
<evidence type="ECO:0000313" key="3">
    <source>
        <dbReference type="EMBL" id="ORY33439.1"/>
    </source>
</evidence>
<dbReference type="InParanoid" id="A0A1Y2BF45"/>
<evidence type="ECO:0000259" key="2">
    <source>
        <dbReference type="PROSITE" id="PS51471"/>
    </source>
</evidence>
<comment type="caution">
    <text evidence="3">The sequence shown here is derived from an EMBL/GenBank/DDBJ whole genome shotgun (WGS) entry which is preliminary data.</text>
</comment>
<comment type="similarity">
    <text evidence="1">Belongs to the iron/ascorbate-dependent oxidoreductase family.</text>
</comment>
<dbReference type="GO" id="GO:0046872">
    <property type="term" value="F:metal ion binding"/>
    <property type="evidence" value="ECO:0007669"/>
    <property type="project" value="UniProtKB-KW"/>
</dbReference>
<dbReference type="InterPro" id="IPR026992">
    <property type="entry name" value="DIOX_N"/>
</dbReference>
<dbReference type="Gene3D" id="2.60.120.330">
    <property type="entry name" value="B-lactam Antibiotic, Isopenicillin N Synthase, Chain"/>
    <property type="match status" value="1"/>
</dbReference>
<dbReference type="OrthoDB" id="288590at2759"/>